<comment type="catalytic activity">
    <reaction evidence="1 5">
        <text>uridine(55) in tRNA = pseudouridine(55) in tRNA</text>
        <dbReference type="Rhea" id="RHEA:42532"/>
        <dbReference type="Rhea" id="RHEA-COMP:10101"/>
        <dbReference type="Rhea" id="RHEA-COMP:10102"/>
        <dbReference type="ChEBI" id="CHEBI:65314"/>
        <dbReference type="ChEBI" id="CHEBI:65315"/>
        <dbReference type="EC" id="5.4.99.25"/>
    </reaction>
</comment>
<accession>A0A0R2C8U3</accession>
<keyword evidence="4 5" id="KW-0413">Isomerase</keyword>
<dbReference type="InterPro" id="IPR020103">
    <property type="entry name" value="PsdUridine_synth_cat_dom_sf"/>
</dbReference>
<evidence type="ECO:0000259" key="7">
    <source>
        <dbReference type="Pfam" id="PF16198"/>
    </source>
</evidence>
<dbReference type="NCBIfam" id="TIGR00431">
    <property type="entry name" value="TruB"/>
    <property type="match status" value="1"/>
</dbReference>
<evidence type="ECO:0000256" key="5">
    <source>
        <dbReference type="HAMAP-Rule" id="MF_01080"/>
    </source>
</evidence>
<dbReference type="InterPro" id="IPR014780">
    <property type="entry name" value="tRNA_psdUridine_synth_TruB"/>
</dbReference>
<name>A0A0R2C8U3_9LACO</name>
<feature type="domain" description="tRNA pseudouridylate synthase B C-terminal" evidence="7">
    <location>
        <begin position="180"/>
        <end position="223"/>
    </location>
</feature>
<dbReference type="PANTHER" id="PTHR13767:SF2">
    <property type="entry name" value="PSEUDOURIDYLATE SYNTHASE TRUB1"/>
    <property type="match status" value="1"/>
</dbReference>
<dbReference type="AlphaFoldDB" id="A0A0R2C8U3"/>
<keyword evidence="9" id="KW-1185">Reference proteome</keyword>
<evidence type="ECO:0000256" key="1">
    <source>
        <dbReference type="ARBA" id="ARBA00000385"/>
    </source>
</evidence>
<dbReference type="PATRIC" id="fig|1423810.4.peg.492"/>
<comment type="function">
    <text evidence="5">Responsible for synthesis of pseudouridine from uracil-55 in the psi GC loop of transfer RNAs.</text>
</comment>
<dbReference type="Proteomes" id="UP000051789">
    <property type="component" value="Unassembled WGS sequence"/>
</dbReference>
<dbReference type="Pfam" id="PF01509">
    <property type="entry name" value="TruB_N"/>
    <property type="match status" value="1"/>
</dbReference>
<dbReference type="EMBL" id="AYZK01000001">
    <property type="protein sequence ID" value="KRM88190.1"/>
    <property type="molecule type" value="Genomic_DNA"/>
</dbReference>
<dbReference type="EC" id="5.4.99.25" evidence="5"/>
<evidence type="ECO:0000256" key="3">
    <source>
        <dbReference type="ARBA" id="ARBA00022694"/>
    </source>
</evidence>
<evidence type="ECO:0000256" key="4">
    <source>
        <dbReference type="ARBA" id="ARBA00023235"/>
    </source>
</evidence>
<dbReference type="Gene3D" id="3.30.2350.10">
    <property type="entry name" value="Pseudouridine synthase"/>
    <property type="match status" value="1"/>
</dbReference>
<dbReference type="InterPro" id="IPR002501">
    <property type="entry name" value="PsdUridine_synth_N"/>
</dbReference>
<reference evidence="8 9" key="1">
    <citation type="journal article" date="2015" name="Genome Announc.">
        <title>Expanding the biotechnology potential of lactobacilli through comparative genomics of 213 strains and associated genera.</title>
        <authorList>
            <person name="Sun Z."/>
            <person name="Harris H.M."/>
            <person name="McCann A."/>
            <person name="Guo C."/>
            <person name="Argimon S."/>
            <person name="Zhang W."/>
            <person name="Yang X."/>
            <person name="Jeffery I.B."/>
            <person name="Cooney J.C."/>
            <person name="Kagawa T.F."/>
            <person name="Liu W."/>
            <person name="Song Y."/>
            <person name="Salvetti E."/>
            <person name="Wrobel A."/>
            <person name="Rasinkangas P."/>
            <person name="Parkhill J."/>
            <person name="Rea M.C."/>
            <person name="O'Sullivan O."/>
            <person name="Ritari J."/>
            <person name="Douillard F.P."/>
            <person name="Paul Ross R."/>
            <person name="Yang R."/>
            <person name="Briner A.E."/>
            <person name="Felis G.E."/>
            <person name="de Vos W.M."/>
            <person name="Barrangou R."/>
            <person name="Klaenhammer T.R."/>
            <person name="Caufield P.W."/>
            <person name="Cui Y."/>
            <person name="Zhang H."/>
            <person name="O'Toole P.W."/>
        </authorList>
    </citation>
    <scope>NUCLEOTIDE SEQUENCE [LARGE SCALE GENOMIC DNA]</scope>
    <source>
        <strain evidence="8 9">DSM 22698</strain>
    </source>
</reference>
<sequence length="312" mass="33564">MDGLLPINKPRGLTSADVVYQVRKILHIKKIGHSGTLDPNVDGVLPLAIGTATKAITQLQSGGKVYTGAVTLGFATTTEDLDGEVVERTPLTAPLADAAIDAAMQTFVGDIIQVAPLYSAVRVNGRRLYEYARAGEPVTRPERHAHVSEFVRTGPTSFDATAGTQSFTFRATVSKGTYIRTLSVDLGRKLGLAAVMSQLTRQQSGGFTLADCVTLDELQTAAAAGTVNQLIDGVDWAYAQLPAVDLTPAQWEIVGHGHSFLADGLTAPRVRVYWQDVMKGVYRLVDGAYKPETMYLGNVVPRTAGRQRPRQK</sequence>
<comment type="similarity">
    <text evidence="2 5">Belongs to the pseudouridine synthase TruB family. Type 1 subfamily.</text>
</comment>
<evidence type="ECO:0000313" key="9">
    <source>
        <dbReference type="Proteomes" id="UP000051789"/>
    </source>
</evidence>
<dbReference type="GO" id="GO:0031119">
    <property type="term" value="P:tRNA pseudouridine synthesis"/>
    <property type="evidence" value="ECO:0007669"/>
    <property type="project" value="UniProtKB-UniRule"/>
</dbReference>
<dbReference type="Pfam" id="PF16198">
    <property type="entry name" value="TruB_C_2"/>
    <property type="match status" value="1"/>
</dbReference>
<dbReference type="InterPro" id="IPR032819">
    <property type="entry name" value="TruB_C"/>
</dbReference>
<dbReference type="STRING" id="1423810.FD19_GL000481"/>
<gene>
    <name evidence="5" type="primary">truB</name>
    <name evidence="8" type="ORF">FD19_GL000481</name>
</gene>
<dbReference type="FunFam" id="3.30.2350.10:FF:000011">
    <property type="entry name" value="tRNA pseudouridine synthase B"/>
    <property type="match status" value="1"/>
</dbReference>
<dbReference type="PANTHER" id="PTHR13767">
    <property type="entry name" value="TRNA-PSEUDOURIDINE SYNTHASE"/>
    <property type="match status" value="1"/>
</dbReference>
<feature type="domain" description="Pseudouridine synthase II N-terminal" evidence="6">
    <location>
        <begin position="23"/>
        <end position="179"/>
    </location>
</feature>
<dbReference type="GO" id="GO:0160148">
    <property type="term" value="F:tRNA pseudouridine(55) synthase activity"/>
    <property type="evidence" value="ECO:0007669"/>
    <property type="project" value="UniProtKB-EC"/>
</dbReference>
<evidence type="ECO:0000256" key="2">
    <source>
        <dbReference type="ARBA" id="ARBA00005642"/>
    </source>
</evidence>
<feature type="active site" description="Nucleophile" evidence="5">
    <location>
        <position position="38"/>
    </location>
</feature>
<dbReference type="SUPFAM" id="SSF55120">
    <property type="entry name" value="Pseudouridine synthase"/>
    <property type="match status" value="1"/>
</dbReference>
<dbReference type="RefSeq" id="WP_056969031.1">
    <property type="nucleotide sequence ID" value="NZ_AYZK01000001.1"/>
</dbReference>
<dbReference type="GO" id="GO:0003723">
    <property type="term" value="F:RNA binding"/>
    <property type="evidence" value="ECO:0007669"/>
    <property type="project" value="InterPro"/>
</dbReference>
<dbReference type="HAMAP" id="MF_01080">
    <property type="entry name" value="TruB_bact"/>
    <property type="match status" value="1"/>
</dbReference>
<evidence type="ECO:0000313" key="8">
    <source>
        <dbReference type="EMBL" id="KRM88190.1"/>
    </source>
</evidence>
<dbReference type="CDD" id="cd02573">
    <property type="entry name" value="PseudoU_synth_EcTruB"/>
    <property type="match status" value="1"/>
</dbReference>
<keyword evidence="3 5" id="KW-0819">tRNA processing</keyword>
<dbReference type="GO" id="GO:1990481">
    <property type="term" value="P:mRNA pseudouridine synthesis"/>
    <property type="evidence" value="ECO:0007669"/>
    <property type="project" value="TreeGrafter"/>
</dbReference>
<comment type="caution">
    <text evidence="8">The sequence shown here is derived from an EMBL/GenBank/DDBJ whole genome shotgun (WGS) entry which is preliminary data.</text>
</comment>
<evidence type="ECO:0000259" key="6">
    <source>
        <dbReference type="Pfam" id="PF01509"/>
    </source>
</evidence>
<organism evidence="8 9">
    <name type="scientific">Lacticaseibacillus thailandensis DSM 22698 = JCM 13996</name>
    <dbReference type="NCBI Taxonomy" id="1423810"/>
    <lineage>
        <taxon>Bacteria</taxon>
        <taxon>Bacillati</taxon>
        <taxon>Bacillota</taxon>
        <taxon>Bacilli</taxon>
        <taxon>Lactobacillales</taxon>
        <taxon>Lactobacillaceae</taxon>
        <taxon>Lacticaseibacillus</taxon>
    </lineage>
</organism>
<protein>
    <recommendedName>
        <fullName evidence="5">tRNA pseudouridine synthase B</fullName>
        <ecNumber evidence="5">5.4.99.25</ecNumber>
    </recommendedName>
    <alternativeName>
        <fullName evidence="5">tRNA pseudouridine(55) synthase</fullName>
        <shortName evidence="5">Psi55 synthase</shortName>
    </alternativeName>
    <alternativeName>
        <fullName evidence="5">tRNA pseudouridylate synthase</fullName>
    </alternativeName>
    <alternativeName>
        <fullName evidence="5">tRNA-uridine isomerase</fullName>
    </alternativeName>
</protein>
<proteinExistence type="inferred from homology"/>